<keyword evidence="3" id="KW-1185">Reference proteome</keyword>
<dbReference type="InterPro" id="IPR017451">
    <property type="entry name" value="F-box-assoc_interact_dom"/>
</dbReference>
<evidence type="ECO:0000259" key="1">
    <source>
        <dbReference type="Pfam" id="PF08268"/>
    </source>
</evidence>
<dbReference type="OrthoDB" id="687122at2759"/>
<evidence type="ECO:0000313" key="2">
    <source>
        <dbReference type="EMBL" id="KAF9611248.1"/>
    </source>
</evidence>
<evidence type="ECO:0000313" key="3">
    <source>
        <dbReference type="Proteomes" id="UP000631114"/>
    </source>
</evidence>
<dbReference type="NCBIfam" id="TIGR01640">
    <property type="entry name" value="F_box_assoc_1"/>
    <property type="match status" value="1"/>
</dbReference>
<protein>
    <recommendedName>
        <fullName evidence="1">F-box associated beta-propeller type 3 domain-containing protein</fullName>
    </recommendedName>
</protein>
<dbReference type="Pfam" id="PF08268">
    <property type="entry name" value="FBA_3"/>
    <property type="match status" value="1"/>
</dbReference>
<proteinExistence type="predicted"/>
<dbReference type="PANTHER" id="PTHR31672">
    <property type="entry name" value="BNACNNG10540D PROTEIN"/>
    <property type="match status" value="1"/>
</dbReference>
<dbReference type="Proteomes" id="UP000631114">
    <property type="component" value="Unassembled WGS sequence"/>
</dbReference>
<dbReference type="AlphaFoldDB" id="A0A835I8J8"/>
<dbReference type="InterPro" id="IPR013187">
    <property type="entry name" value="F-box-assoc_dom_typ3"/>
</dbReference>
<accession>A0A835I8J8</accession>
<dbReference type="PANTHER" id="PTHR31672:SF13">
    <property type="entry name" value="F-BOX PROTEIN CPR30-LIKE"/>
    <property type="match status" value="1"/>
</dbReference>
<sequence length="312" mass="35685">MASYFKKQKMNSQVPIVKEGYTWESFSPTGQDGECTASVCIGNENKVTLPPELITDILSRLPVEDVLRFRSVGFGFDDTTKKYKVVRFFKFCIGDDPCTKGEVITVGEGSWRELELSGRVVGGFNEKPAFSDGAFHWVIDKESQSGCERILVLDIYDEKFRTIRIPSSVIRAFNYPSEARLLNLGGSLLLVEHELWERFCTWRIVRSSDTKKDYKFYKSSHSLNFSKAYRNDIFSIKLQDMLIDNKFLFHVIFVNLRGREEKKDHLSLYLPEKGEYQVVEVSGVPTFFQPNLFIPSLISPHDAIGNGVQVVN</sequence>
<reference evidence="2 3" key="1">
    <citation type="submission" date="2020-10" db="EMBL/GenBank/DDBJ databases">
        <title>The Coptis chinensis genome and diversification of protoberbering-type alkaloids.</title>
        <authorList>
            <person name="Wang B."/>
            <person name="Shu S."/>
            <person name="Song C."/>
            <person name="Liu Y."/>
        </authorList>
    </citation>
    <scope>NUCLEOTIDE SEQUENCE [LARGE SCALE GENOMIC DNA]</scope>
    <source>
        <strain evidence="2">HL-2020</strain>
        <tissue evidence="2">Leaf</tissue>
    </source>
</reference>
<name>A0A835I8J8_9MAGN</name>
<gene>
    <name evidence="2" type="ORF">IFM89_028318</name>
</gene>
<dbReference type="InterPro" id="IPR050796">
    <property type="entry name" value="SCF_F-box_component"/>
</dbReference>
<dbReference type="SUPFAM" id="SSF81383">
    <property type="entry name" value="F-box domain"/>
    <property type="match status" value="1"/>
</dbReference>
<dbReference type="InterPro" id="IPR036047">
    <property type="entry name" value="F-box-like_dom_sf"/>
</dbReference>
<organism evidence="2 3">
    <name type="scientific">Coptis chinensis</name>
    <dbReference type="NCBI Taxonomy" id="261450"/>
    <lineage>
        <taxon>Eukaryota</taxon>
        <taxon>Viridiplantae</taxon>
        <taxon>Streptophyta</taxon>
        <taxon>Embryophyta</taxon>
        <taxon>Tracheophyta</taxon>
        <taxon>Spermatophyta</taxon>
        <taxon>Magnoliopsida</taxon>
        <taxon>Ranunculales</taxon>
        <taxon>Ranunculaceae</taxon>
        <taxon>Coptidoideae</taxon>
        <taxon>Coptis</taxon>
    </lineage>
</organism>
<comment type="caution">
    <text evidence="2">The sequence shown here is derived from an EMBL/GenBank/DDBJ whole genome shotgun (WGS) entry which is preliminary data.</text>
</comment>
<feature type="domain" description="F-box associated beta-propeller type 3" evidence="1">
    <location>
        <begin position="68"/>
        <end position="286"/>
    </location>
</feature>
<dbReference type="EMBL" id="JADFTS010000004">
    <property type="protein sequence ID" value="KAF9611248.1"/>
    <property type="molecule type" value="Genomic_DNA"/>
</dbReference>